<reference evidence="3" key="1">
    <citation type="submission" date="2022-08" db="EMBL/GenBank/DDBJ databases">
        <title>Novel sulphate-reducing endosymbionts in the free-living metamonad Anaeramoeba.</title>
        <authorList>
            <person name="Jerlstrom-Hultqvist J."/>
            <person name="Cepicka I."/>
            <person name="Gallot-Lavallee L."/>
            <person name="Salas-Leiva D."/>
            <person name="Curtis B.A."/>
            <person name="Zahonova K."/>
            <person name="Pipaliya S."/>
            <person name="Dacks J."/>
            <person name="Roger A.J."/>
        </authorList>
    </citation>
    <scope>NUCLEOTIDE SEQUENCE</scope>
    <source>
        <strain evidence="3">Busselton2</strain>
    </source>
</reference>
<proteinExistence type="predicted"/>
<comment type="caution">
    <text evidence="3">The sequence shown here is derived from an EMBL/GenBank/DDBJ whole genome shotgun (WGS) entry which is preliminary data.</text>
</comment>
<dbReference type="EMBL" id="JANTQA010000029">
    <property type="protein sequence ID" value="KAJ3440917.1"/>
    <property type="molecule type" value="Genomic_DNA"/>
</dbReference>
<dbReference type="SMART" id="SM00444">
    <property type="entry name" value="GYF"/>
    <property type="match status" value="1"/>
</dbReference>
<name>A0AAV7ZJM4_9EUKA</name>
<dbReference type="Proteomes" id="UP001146793">
    <property type="component" value="Unassembled WGS sequence"/>
</dbReference>
<feature type="compositionally biased region" description="Acidic residues" evidence="1">
    <location>
        <begin position="212"/>
        <end position="223"/>
    </location>
</feature>
<dbReference type="SUPFAM" id="SSF55277">
    <property type="entry name" value="GYF domain"/>
    <property type="match status" value="1"/>
</dbReference>
<dbReference type="InterPro" id="IPR035445">
    <property type="entry name" value="GYF-like_dom_sf"/>
</dbReference>
<evidence type="ECO:0000259" key="2">
    <source>
        <dbReference type="PROSITE" id="PS50829"/>
    </source>
</evidence>
<dbReference type="PROSITE" id="PS50829">
    <property type="entry name" value="GYF"/>
    <property type="match status" value="1"/>
</dbReference>
<dbReference type="Pfam" id="PF02213">
    <property type="entry name" value="GYF"/>
    <property type="match status" value="1"/>
</dbReference>
<protein>
    <submittedName>
        <fullName evidence="3">Gigyf family protein</fullName>
    </submittedName>
</protein>
<feature type="domain" description="GYF" evidence="2">
    <location>
        <begin position="117"/>
        <end position="165"/>
    </location>
</feature>
<gene>
    <name evidence="3" type="ORF">M0812_12915</name>
</gene>
<sequence length="241" mass="28275">MSDEEQKESEKKKAIRYTTKEVLTVFNYSIPLPENFKQITNIFSERTLPPVLQIPFTQSKSDVVTSAARLKIANKHSKYKNNNYQKNKYSHKQNYGSYGDKNHQNSSNFIRHKKKKEFMWYYLDDEHVKQGPFEQAKMEDWFQNDFFDPVRMVSRSGDVFMTPLGLSFQDFQYSFSSGNKCTIPTTQTQITINKFLDIKKNEIIKRIKSIVEDTEEESFESGEDSSNSQENQNSEQSSEEN</sequence>
<evidence type="ECO:0000256" key="1">
    <source>
        <dbReference type="SAM" id="MobiDB-lite"/>
    </source>
</evidence>
<organism evidence="3 4">
    <name type="scientific">Anaeramoeba flamelloides</name>
    <dbReference type="NCBI Taxonomy" id="1746091"/>
    <lineage>
        <taxon>Eukaryota</taxon>
        <taxon>Metamonada</taxon>
        <taxon>Anaeramoebidae</taxon>
        <taxon>Anaeramoeba</taxon>
    </lineage>
</organism>
<dbReference type="Gene3D" id="3.30.1490.40">
    <property type="match status" value="1"/>
</dbReference>
<feature type="region of interest" description="Disordered" evidence="1">
    <location>
        <begin position="212"/>
        <end position="241"/>
    </location>
</feature>
<feature type="compositionally biased region" description="Low complexity" evidence="1">
    <location>
        <begin position="224"/>
        <end position="241"/>
    </location>
</feature>
<dbReference type="AlphaFoldDB" id="A0AAV7ZJM4"/>
<accession>A0AAV7ZJM4</accession>
<evidence type="ECO:0000313" key="4">
    <source>
        <dbReference type="Proteomes" id="UP001146793"/>
    </source>
</evidence>
<dbReference type="InterPro" id="IPR003169">
    <property type="entry name" value="GYF"/>
</dbReference>
<evidence type="ECO:0000313" key="3">
    <source>
        <dbReference type="EMBL" id="KAJ3440917.1"/>
    </source>
</evidence>